<dbReference type="PANTHER" id="PTHR10871">
    <property type="entry name" value="30S RIBOSOMAL PROTEIN S13/40S RIBOSOMAL PROTEIN S18"/>
    <property type="match status" value="1"/>
</dbReference>
<reference evidence="9" key="1">
    <citation type="submission" date="2021-01" db="EMBL/GenBank/DDBJ databases">
        <authorList>
            <person name="Kaushik A."/>
        </authorList>
    </citation>
    <scope>NUCLEOTIDE SEQUENCE</scope>
    <source>
        <strain evidence="9">AG3-T5</strain>
    </source>
</reference>
<protein>
    <recommendedName>
        <fullName evidence="7">Small ribosomal subunit protein uS13m</fullName>
    </recommendedName>
</protein>
<comment type="similarity">
    <text evidence="2">Belongs to the universal ribosomal protein uS13 family.</text>
</comment>
<comment type="caution">
    <text evidence="9">The sequence shown here is derived from an EMBL/GenBank/DDBJ whole genome shotgun (WGS) entry which is preliminary data.</text>
</comment>
<evidence type="ECO:0000313" key="10">
    <source>
        <dbReference type="Proteomes" id="UP000663841"/>
    </source>
</evidence>
<dbReference type="PROSITE" id="PS50159">
    <property type="entry name" value="RIBOSOMAL_S13_2"/>
    <property type="match status" value="1"/>
</dbReference>
<name>A0A8H2Y0Y2_9AGAM</name>
<proteinExistence type="inferred from homology"/>
<dbReference type="GO" id="GO:0003735">
    <property type="term" value="F:structural constituent of ribosome"/>
    <property type="evidence" value="ECO:0007669"/>
    <property type="project" value="InterPro"/>
</dbReference>
<dbReference type="GO" id="GO:0005739">
    <property type="term" value="C:mitochondrion"/>
    <property type="evidence" value="ECO:0007669"/>
    <property type="project" value="UniProtKB-SubCell"/>
</dbReference>
<dbReference type="GO" id="GO:0003723">
    <property type="term" value="F:RNA binding"/>
    <property type="evidence" value="ECO:0007669"/>
    <property type="project" value="InterPro"/>
</dbReference>
<dbReference type="EMBL" id="CAJMWW010000088">
    <property type="protein sequence ID" value="CAE6436809.1"/>
    <property type="molecule type" value="Genomic_DNA"/>
</dbReference>
<dbReference type="Pfam" id="PF00416">
    <property type="entry name" value="Ribosomal_S13"/>
    <property type="match status" value="2"/>
</dbReference>
<dbReference type="Gene3D" id="4.10.910.10">
    <property type="entry name" value="30s ribosomal protein s13, domain 2"/>
    <property type="match status" value="1"/>
</dbReference>
<keyword evidence="4" id="KW-0496">Mitochondrion</keyword>
<dbReference type="PANTHER" id="PTHR10871:SF1">
    <property type="entry name" value="SMALL RIBOSOMAL SUBUNIT PROTEIN US13M"/>
    <property type="match status" value="1"/>
</dbReference>
<organism evidence="9 10">
    <name type="scientific">Rhizoctonia solani</name>
    <dbReference type="NCBI Taxonomy" id="456999"/>
    <lineage>
        <taxon>Eukaryota</taxon>
        <taxon>Fungi</taxon>
        <taxon>Dikarya</taxon>
        <taxon>Basidiomycota</taxon>
        <taxon>Agaricomycotina</taxon>
        <taxon>Agaricomycetes</taxon>
        <taxon>Cantharellales</taxon>
        <taxon>Ceratobasidiaceae</taxon>
        <taxon>Rhizoctonia</taxon>
    </lineage>
</organism>
<dbReference type="Gene3D" id="3.30.1380.20">
    <property type="entry name" value="Trafficking protein particle complex subunit 3"/>
    <property type="match status" value="1"/>
</dbReference>
<keyword evidence="3" id="KW-0689">Ribosomal protein</keyword>
<evidence type="ECO:0000256" key="1">
    <source>
        <dbReference type="ARBA" id="ARBA00004173"/>
    </source>
</evidence>
<dbReference type="PROSITE" id="PS00646">
    <property type="entry name" value="RIBOSOMAL_S13_1"/>
    <property type="match status" value="1"/>
</dbReference>
<gene>
    <name evidence="9" type="ORF">RDB_LOCUS82686</name>
</gene>
<keyword evidence="5" id="KW-0687">Ribonucleoprotein</keyword>
<comment type="subcellular location">
    <subcellularLocation>
        <location evidence="1">Mitochondrion</location>
    </subcellularLocation>
</comment>
<dbReference type="InterPro" id="IPR001892">
    <property type="entry name" value="Ribosomal_uS13"/>
</dbReference>
<accession>A0A8H2Y0Y2</accession>
<dbReference type="InterPro" id="IPR027437">
    <property type="entry name" value="Rbsml_uS13_C"/>
</dbReference>
<dbReference type="InterPro" id="IPR024096">
    <property type="entry name" value="NO_sig/Golgi_transp_ligand-bd"/>
</dbReference>
<evidence type="ECO:0000256" key="4">
    <source>
        <dbReference type="ARBA" id="ARBA00023128"/>
    </source>
</evidence>
<dbReference type="SUPFAM" id="SSF46946">
    <property type="entry name" value="S13-like H2TH domain"/>
    <property type="match status" value="1"/>
</dbReference>
<dbReference type="AlphaFoldDB" id="A0A8H2Y0Y2"/>
<evidence type="ECO:0000313" key="9">
    <source>
        <dbReference type="EMBL" id="CAE6436809.1"/>
    </source>
</evidence>
<feature type="region of interest" description="Disordered" evidence="8">
    <location>
        <begin position="200"/>
        <end position="225"/>
    </location>
</feature>
<evidence type="ECO:0000256" key="6">
    <source>
        <dbReference type="ARBA" id="ARBA00037226"/>
    </source>
</evidence>
<dbReference type="GO" id="GO:0015935">
    <property type="term" value="C:small ribosomal subunit"/>
    <property type="evidence" value="ECO:0007669"/>
    <property type="project" value="TreeGrafter"/>
</dbReference>
<evidence type="ECO:0000256" key="2">
    <source>
        <dbReference type="ARBA" id="ARBA00008080"/>
    </source>
</evidence>
<feature type="compositionally biased region" description="Polar residues" evidence="8">
    <location>
        <begin position="205"/>
        <end position="216"/>
    </location>
</feature>
<evidence type="ECO:0000256" key="8">
    <source>
        <dbReference type="SAM" id="MobiDB-lite"/>
    </source>
</evidence>
<dbReference type="GO" id="GO:0006412">
    <property type="term" value="P:translation"/>
    <property type="evidence" value="ECO:0007669"/>
    <property type="project" value="InterPro"/>
</dbReference>
<evidence type="ECO:0000256" key="7">
    <source>
        <dbReference type="ARBA" id="ARBA00040757"/>
    </source>
</evidence>
<dbReference type="InterPro" id="IPR018269">
    <property type="entry name" value="Ribosomal_uS13_CS"/>
</dbReference>
<comment type="function">
    <text evidence="6">Component of the mitochondrial ribosome (mitoribosome), a dedicated translation machinery responsible for the synthesis of mitochondrial genome-encoded proteins, including at least some of the essential transmembrane subunits of the mitochondrial respiratory chain. The mitoribosomes are attached to the mitochondrial inner membrane and translation products are cotranslationally integrated into the membrane.</text>
</comment>
<dbReference type="InterPro" id="IPR010979">
    <property type="entry name" value="Ribosomal_uS13-like_H2TH"/>
</dbReference>
<evidence type="ECO:0000256" key="5">
    <source>
        <dbReference type="ARBA" id="ARBA00023274"/>
    </source>
</evidence>
<dbReference type="FunFam" id="4.10.910.10:FF:000004">
    <property type="entry name" value="Small subunit ribosomal protein S13"/>
    <property type="match status" value="1"/>
</dbReference>
<evidence type="ECO:0000256" key="3">
    <source>
        <dbReference type="ARBA" id="ARBA00022980"/>
    </source>
</evidence>
<sequence>MSSTKQYKTIGEDLWKGRTEKINAELFTLTYGALVVQLIQDYEDYGEVNKQLDKIYHLDRQAKMVFLLGIQLADHKALKIALTAFYGIGRQTSLRLMARLQIHEHAKVGSLTPPQITQLTAFLSSPSTAPPPMMTPLASPSFVPSATAPPIKYRTVEEGSGRTDRLANIKLESELLREIQENIAHHRAVGTYKGKRHAMGLPVRGQNTRTNAQTARKLNRVERKR</sequence>
<dbReference type="SUPFAM" id="SSF111126">
    <property type="entry name" value="Ligand-binding domain in the NO signalling and Golgi transport"/>
    <property type="match status" value="1"/>
</dbReference>
<dbReference type="Proteomes" id="UP000663841">
    <property type="component" value="Unassembled WGS sequence"/>
</dbReference>